<dbReference type="SUPFAM" id="SSF52540">
    <property type="entry name" value="P-loop containing nucleoside triphosphate hydrolases"/>
    <property type="match status" value="1"/>
</dbReference>
<proteinExistence type="predicted"/>
<dbReference type="STRING" id="42249.A0A317STR2"/>
<dbReference type="Proteomes" id="UP000246991">
    <property type="component" value="Unassembled WGS sequence"/>
</dbReference>
<dbReference type="Gene3D" id="3.40.50.300">
    <property type="entry name" value="P-loop containing nucleotide triphosphate hydrolases"/>
    <property type="match status" value="1"/>
</dbReference>
<dbReference type="GO" id="GO:0043531">
    <property type="term" value="F:ADP binding"/>
    <property type="evidence" value="ECO:0007669"/>
    <property type="project" value="InterPro"/>
</dbReference>
<name>A0A317STR2_9PEZI</name>
<dbReference type="Pfam" id="PF00931">
    <property type="entry name" value="NB-ARC"/>
    <property type="match status" value="1"/>
</dbReference>
<dbReference type="InterPro" id="IPR027417">
    <property type="entry name" value="P-loop_NTPase"/>
</dbReference>
<dbReference type="InterPro" id="IPR002182">
    <property type="entry name" value="NB-ARC"/>
</dbReference>
<evidence type="ECO:0000259" key="1">
    <source>
        <dbReference type="Pfam" id="PF00931"/>
    </source>
</evidence>
<dbReference type="AlphaFoldDB" id="A0A317STR2"/>
<reference evidence="2 3" key="1">
    <citation type="submission" date="2018-03" db="EMBL/GenBank/DDBJ databases">
        <title>Genomes of Pezizomycetes fungi and the evolution of truffles.</title>
        <authorList>
            <person name="Murat C."/>
            <person name="Payen T."/>
            <person name="Noel B."/>
            <person name="Kuo A."/>
            <person name="Martin F.M."/>
        </authorList>
    </citation>
    <scope>NUCLEOTIDE SEQUENCE [LARGE SCALE GENOMIC DNA]</scope>
    <source>
        <strain evidence="2">091103-1</strain>
    </source>
</reference>
<organism evidence="2 3">
    <name type="scientific">Tuber magnatum</name>
    <name type="common">white Piedmont truffle</name>
    <dbReference type="NCBI Taxonomy" id="42249"/>
    <lineage>
        <taxon>Eukaryota</taxon>
        <taxon>Fungi</taxon>
        <taxon>Dikarya</taxon>
        <taxon>Ascomycota</taxon>
        <taxon>Pezizomycotina</taxon>
        <taxon>Pezizomycetes</taxon>
        <taxon>Pezizales</taxon>
        <taxon>Tuberaceae</taxon>
        <taxon>Tuber</taxon>
    </lineage>
</organism>
<evidence type="ECO:0000313" key="3">
    <source>
        <dbReference type="Proteomes" id="UP000246991"/>
    </source>
</evidence>
<protein>
    <recommendedName>
        <fullName evidence="1">NB-ARC domain-containing protein</fullName>
    </recommendedName>
</protein>
<gene>
    <name evidence="2" type="ORF">C7212DRAFT_363746</name>
</gene>
<feature type="domain" description="NB-ARC" evidence="1">
    <location>
        <begin position="110"/>
        <end position="257"/>
    </location>
</feature>
<dbReference type="PANTHER" id="PTHR35205:SF1">
    <property type="entry name" value="ZU5 DOMAIN-CONTAINING PROTEIN"/>
    <property type="match status" value="1"/>
</dbReference>
<comment type="caution">
    <text evidence="2">The sequence shown here is derived from an EMBL/GenBank/DDBJ whole genome shotgun (WGS) entry which is preliminary data.</text>
</comment>
<dbReference type="EMBL" id="PYWC01000030">
    <property type="protein sequence ID" value="PWW76786.1"/>
    <property type="molecule type" value="Genomic_DNA"/>
</dbReference>
<dbReference type="OrthoDB" id="20872at2759"/>
<sequence length="421" mass="47833">MEEYVTPLKACRLRFTAESRFTDTNPGASPGQYIPKHNVVGDYSGNINSFNAVNIANHYWSDEADKESGNDSGASLGPLWMVPYSRNPEFTGRTGIIEEIERRVERRIHNRVSLYGLGGCGKTQIALEFIHRHKGLCHVFWVNASSFLGFSEDYRRILQIARIPIGEGMDDEGLLIAVKRWFESPDSGDWILVLDNADNEEDFGGNKSSISRPLPQGSKGTIVFTTKSRQIAQREGCQFVEVGKMVAEEAKDLFSRRIVSLSLHRKEDERAIEMVLDTVDYLPLAIIGATAFMRETSSSPSEYWQILQHSDELKKRLLSRDVLDIHWEDVSESMLSTYFVTFERIAKQEPAAADLLRLIAFLDRQNIPEELLTQSNLPGMDNPIEFRTAIGKLIGFWMITKKRGGRPAYELHRLEKQSIRE</sequence>
<accession>A0A317STR2</accession>
<evidence type="ECO:0000313" key="2">
    <source>
        <dbReference type="EMBL" id="PWW76786.1"/>
    </source>
</evidence>
<keyword evidence="3" id="KW-1185">Reference proteome</keyword>
<dbReference type="PANTHER" id="PTHR35205">
    <property type="entry name" value="NB-ARC AND TPR DOMAIN PROTEIN"/>
    <property type="match status" value="1"/>
</dbReference>